<gene>
    <name evidence="1" type="ORF">AMORRO_LOCUS9480</name>
</gene>
<sequence>NQEQFLFTSETLLQFSQSIPASLCALFLNFNISSQALKILLTECQAQLKILELHQIQNKEYELFSTLIQYTKENKNLKELKLYLAHSLRYTETVNPNVLENAKNYLTIIKQETKNIYNLW</sequence>
<accession>A0A9N9DLE9</accession>
<proteinExistence type="predicted"/>
<evidence type="ECO:0000313" key="2">
    <source>
        <dbReference type="Proteomes" id="UP000789342"/>
    </source>
</evidence>
<feature type="non-terminal residue" evidence="1">
    <location>
        <position position="1"/>
    </location>
</feature>
<reference evidence="1" key="1">
    <citation type="submission" date="2021-06" db="EMBL/GenBank/DDBJ databases">
        <authorList>
            <person name="Kallberg Y."/>
            <person name="Tangrot J."/>
            <person name="Rosling A."/>
        </authorList>
    </citation>
    <scope>NUCLEOTIDE SEQUENCE</scope>
    <source>
        <strain evidence="1">CL551</strain>
    </source>
</reference>
<keyword evidence="2" id="KW-1185">Reference proteome</keyword>
<evidence type="ECO:0000313" key="1">
    <source>
        <dbReference type="EMBL" id="CAG8640095.1"/>
    </source>
</evidence>
<dbReference type="Proteomes" id="UP000789342">
    <property type="component" value="Unassembled WGS sequence"/>
</dbReference>
<comment type="caution">
    <text evidence="1">The sequence shown here is derived from an EMBL/GenBank/DDBJ whole genome shotgun (WGS) entry which is preliminary data.</text>
</comment>
<organism evidence="1 2">
    <name type="scientific">Acaulospora morrowiae</name>
    <dbReference type="NCBI Taxonomy" id="94023"/>
    <lineage>
        <taxon>Eukaryota</taxon>
        <taxon>Fungi</taxon>
        <taxon>Fungi incertae sedis</taxon>
        <taxon>Mucoromycota</taxon>
        <taxon>Glomeromycotina</taxon>
        <taxon>Glomeromycetes</taxon>
        <taxon>Diversisporales</taxon>
        <taxon>Acaulosporaceae</taxon>
        <taxon>Acaulospora</taxon>
    </lineage>
</organism>
<protein>
    <submittedName>
        <fullName evidence="1">8316_t:CDS:1</fullName>
    </submittedName>
</protein>
<dbReference type="EMBL" id="CAJVPV010009295">
    <property type="protein sequence ID" value="CAG8640095.1"/>
    <property type="molecule type" value="Genomic_DNA"/>
</dbReference>
<dbReference type="AlphaFoldDB" id="A0A9N9DLE9"/>
<name>A0A9N9DLE9_9GLOM</name>